<dbReference type="Proteomes" id="UP000070452">
    <property type="component" value="Unassembled WGS sequence"/>
</dbReference>
<evidence type="ECO:0000256" key="5">
    <source>
        <dbReference type="ARBA" id="ARBA00023136"/>
    </source>
</evidence>
<evidence type="ECO:0000256" key="2">
    <source>
        <dbReference type="ARBA" id="ARBA00022475"/>
    </source>
</evidence>
<dbReference type="GO" id="GO:0005886">
    <property type="term" value="C:plasma membrane"/>
    <property type="evidence" value="ECO:0007669"/>
    <property type="project" value="UniProtKB-SubCell"/>
</dbReference>
<dbReference type="InterPro" id="IPR004797">
    <property type="entry name" value="Competence_ComEC/Rec2"/>
</dbReference>
<dbReference type="PANTHER" id="PTHR30619:SF1">
    <property type="entry name" value="RECOMBINATION PROTEIN 2"/>
    <property type="match status" value="1"/>
</dbReference>
<feature type="transmembrane region" description="Helical" evidence="6">
    <location>
        <begin position="384"/>
        <end position="407"/>
    </location>
</feature>
<comment type="subcellular location">
    <subcellularLocation>
        <location evidence="1">Cell membrane</location>
        <topology evidence="1">Multi-pass membrane protein</topology>
    </subcellularLocation>
</comment>
<feature type="transmembrane region" description="Helical" evidence="6">
    <location>
        <begin position="52"/>
        <end position="70"/>
    </location>
</feature>
<dbReference type="InterPro" id="IPR004477">
    <property type="entry name" value="ComEC_N"/>
</dbReference>
<name>A0A132P2E8_ENTFC</name>
<feature type="transmembrane region" description="Helical" evidence="6">
    <location>
        <begin position="12"/>
        <end position="29"/>
    </location>
</feature>
<dbReference type="EMBL" id="LRHK01000005">
    <property type="protein sequence ID" value="KWX16494.1"/>
    <property type="molecule type" value="Genomic_DNA"/>
</dbReference>
<evidence type="ECO:0000259" key="7">
    <source>
        <dbReference type="SMART" id="SM00849"/>
    </source>
</evidence>
<evidence type="ECO:0000256" key="1">
    <source>
        <dbReference type="ARBA" id="ARBA00004651"/>
    </source>
</evidence>
<proteinExistence type="predicted"/>
<evidence type="ECO:0000256" key="3">
    <source>
        <dbReference type="ARBA" id="ARBA00022692"/>
    </source>
</evidence>
<dbReference type="CDD" id="cd07731">
    <property type="entry name" value="ComA-like_MBL-fold"/>
    <property type="match status" value="1"/>
</dbReference>
<keyword evidence="2" id="KW-1003">Cell membrane</keyword>
<dbReference type="Pfam" id="PF03772">
    <property type="entry name" value="Competence"/>
    <property type="match status" value="1"/>
</dbReference>
<accession>A0A132P2E8</accession>
<feature type="domain" description="Metallo-beta-lactamase" evidence="7">
    <location>
        <begin position="499"/>
        <end position="707"/>
    </location>
</feature>
<evidence type="ECO:0000313" key="9">
    <source>
        <dbReference type="Proteomes" id="UP000070452"/>
    </source>
</evidence>
<dbReference type="Gene3D" id="3.60.15.10">
    <property type="entry name" value="Ribonuclease Z/Hydroxyacylglutathione hydrolase-like"/>
    <property type="match status" value="1"/>
</dbReference>
<dbReference type="SUPFAM" id="SSF56281">
    <property type="entry name" value="Metallo-hydrolase/oxidoreductase"/>
    <property type="match status" value="1"/>
</dbReference>
<evidence type="ECO:0000313" key="8">
    <source>
        <dbReference type="EMBL" id="KWX16494.1"/>
    </source>
</evidence>
<keyword evidence="5 6" id="KW-0472">Membrane</keyword>
<dbReference type="Pfam" id="PF00753">
    <property type="entry name" value="Lactamase_B"/>
    <property type="match status" value="1"/>
</dbReference>
<protein>
    <submittedName>
        <fullName evidence="8">Competence protein ComEC</fullName>
    </submittedName>
</protein>
<gene>
    <name evidence="8" type="ORF">AWT83_13275</name>
</gene>
<evidence type="ECO:0000256" key="6">
    <source>
        <dbReference type="SAM" id="Phobius"/>
    </source>
</evidence>
<dbReference type="InterPro" id="IPR001279">
    <property type="entry name" value="Metallo-B-lactamas"/>
</dbReference>
<reference evidence="8 9" key="1">
    <citation type="submission" date="2016-01" db="EMBL/GenBank/DDBJ databases">
        <title>Molecular Mechanisms for transfer of large genomic segments between Enterococcus faecium strains.</title>
        <authorList>
            <person name="Garcia-Solache M.A."/>
            <person name="Lebreton F."/>
            <person name="Mclaughlin R.E."/>
            <person name="Whiteaker J.D."/>
            <person name="Gilmore M.S."/>
            <person name="Rice L.B."/>
        </authorList>
    </citation>
    <scope>NUCLEOTIDE SEQUENCE [LARGE SCALE GENOMIC DNA]</scope>
    <source>
        <strain evidence="8 9">D344RRF x C68</strain>
    </source>
</reference>
<sequence length="757" mass="87992">MSSVLERHVRNRLIFPAITSMIICLLYYTDNWGYRLLLAGIFLWFSLKEGRFIAYLCILCSITVSISYRLQEYSFLEEKTTSAQITVFTDTIRANGNFLTMEGRLSENKQKLQLSYQVNTEAELKTWLNFRGKGIELTAEGEFISPAKKRNLYNFDQEAYFRNHRISGRFQIQKIEQITMQNHWRNWLQRKRGSFISFVQSEFPQKTSVYINSLLWGYKDAGFRESEEIFRESGLLHLFSLSGLHIQFYLGWLYYLFRRIGWPLHVSIIPLSLLTICYVSIAGSSISVLRASLLFLLRLLVKLLNKHYSTMDLFAVVFWLLLLFDPRFLFHAGGQLSFFMSFLFILISFDGDWLKKTASHVLFTMITMPLIVWHFYEWPILGSLFTLLIAPVFKFLFLPGVLFLTLFNRWLPETLLLLIEEGLILFERIIDFSSGSSLIIGRLPLVLSGMYIFGLLICTDRLKEQPVKHLFYVGLFSFIFLTLPFLRFSSTIAFIDVGQGDSIFLQSPFRKETILIDTGGQLHFEREKWAQGMIRPPAERNIVPYLKGQGISVIDKLILTHDDTDHVGELPTLSQHFTIKKIYIGWVAGRNEPLQRHLSEAQKNGTEIIEIKHGDRISGYYDLYVLTPFEKGEGRNEDSIGLWMEYNNRRFLFLGDLNQAMEKQLLLIYPNLKADVVKLGHHGSRTSSNTDFLSHIEAKHGIISCGVNNRYGHPHSEVLETLEENQIKTWRTDQQGMITYRWHPVFHPHGLVETMID</sequence>
<dbReference type="RefSeq" id="WP_002298976.1">
    <property type="nucleotide sequence ID" value="NZ_CP072894.1"/>
</dbReference>
<feature type="transmembrane region" description="Helical" evidence="6">
    <location>
        <begin position="330"/>
        <end position="349"/>
    </location>
</feature>
<dbReference type="GO" id="GO:0030420">
    <property type="term" value="P:establishment of competence for transformation"/>
    <property type="evidence" value="ECO:0007669"/>
    <property type="project" value="InterPro"/>
</dbReference>
<feature type="transmembrane region" description="Helical" evidence="6">
    <location>
        <begin position="234"/>
        <end position="257"/>
    </location>
</feature>
<dbReference type="InterPro" id="IPR052159">
    <property type="entry name" value="Competence_DNA_uptake"/>
</dbReference>
<dbReference type="AlphaFoldDB" id="A0A132P2E8"/>
<keyword evidence="3 6" id="KW-0812">Transmembrane</keyword>
<feature type="transmembrane region" description="Helical" evidence="6">
    <location>
        <begin position="436"/>
        <end position="458"/>
    </location>
</feature>
<dbReference type="InterPro" id="IPR036866">
    <property type="entry name" value="RibonucZ/Hydroxyglut_hydro"/>
</dbReference>
<organism evidence="8 9">
    <name type="scientific">Enterococcus faecium</name>
    <name type="common">Streptococcus faecium</name>
    <dbReference type="NCBI Taxonomy" id="1352"/>
    <lineage>
        <taxon>Bacteria</taxon>
        <taxon>Bacillati</taxon>
        <taxon>Bacillota</taxon>
        <taxon>Bacilli</taxon>
        <taxon>Lactobacillales</taxon>
        <taxon>Enterococcaceae</taxon>
        <taxon>Enterococcus</taxon>
    </lineage>
</organism>
<feature type="transmembrane region" description="Helical" evidence="6">
    <location>
        <begin position="361"/>
        <end position="378"/>
    </location>
</feature>
<dbReference type="NCBIfam" id="TIGR00360">
    <property type="entry name" value="ComEC_N-term"/>
    <property type="match status" value="1"/>
</dbReference>
<feature type="transmembrane region" description="Helical" evidence="6">
    <location>
        <begin position="269"/>
        <end position="296"/>
    </location>
</feature>
<comment type="caution">
    <text evidence="8">The sequence shown here is derived from an EMBL/GenBank/DDBJ whole genome shotgun (WGS) entry which is preliminary data.</text>
</comment>
<dbReference type="PANTHER" id="PTHR30619">
    <property type="entry name" value="DNA INTERNALIZATION/COMPETENCE PROTEIN COMEC/REC2"/>
    <property type="match status" value="1"/>
</dbReference>
<feature type="transmembrane region" description="Helical" evidence="6">
    <location>
        <begin position="470"/>
        <end position="488"/>
    </location>
</feature>
<dbReference type="NCBIfam" id="TIGR00361">
    <property type="entry name" value="ComEC_Rec2"/>
    <property type="match status" value="1"/>
</dbReference>
<keyword evidence="4 6" id="KW-1133">Transmembrane helix</keyword>
<evidence type="ECO:0000256" key="4">
    <source>
        <dbReference type="ARBA" id="ARBA00022989"/>
    </source>
</evidence>
<dbReference type="InterPro" id="IPR035681">
    <property type="entry name" value="ComA-like_MBL"/>
</dbReference>
<dbReference type="SMART" id="SM00849">
    <property type="entry name" value="Lactamase_B"/>
    <property type="match status" value="1"/>
</dbReference>